<dbReference type="PROSITE" id="PS51118">
    <property type="entry name" value="HTH_HXLR"/>
    <property type="match status" value="1"/>
</dbReference>
<evidence type="ECO:0000256" key="3">
    <source>
        <dbReference type="ARBA" id="ARBA00023163"/>
    </source>
</evidence>
<name>A0A1Y5F664_9BACT</name>
<gene>
    <name evidence="5" type="ORF">A9Q84_18900</name>
</gene>
<evidence type="ECO:0000256" key="1">
    <source>
        <dbReference type="ARBA" id="ARBA00023015"/>
    </source>
</evidence>
<evidence type="ECO:0000313" key="6">
    <source>
        <dbReference type="Proteomes" id="UP000196531"/>
    </source>
</evidence>
<dbReference type="GO" id="GO:0003677">
    <property type="term" value="F:DNA binding"/>
    <property type="evidence" value="ECO:0007669"/>
    <property type="project" value="UniProtKB-KW"/>
</dbReference>
<sequence>MEEKKSKKVSVKFMVEDIIGCKWSISILDLLNHGICRPGAMRREIDGLTTKVLNERLKKLLRYKIVIKHEYDEVPPRVEYKFTEFGTKFLRIVNEIQALQLEINPKEE</sequence>
<organism evidence="5 6">
    <name type="scientific">Halobacteriovorax marinus</name>
    <dbReference type="NCBI Taxonomy" id="97084"/>
    <lineage>
        <taxon>Bacteria</taxon>
        <taxon>Pseudomonadati</taxon>
        <taxon>Bdellovibrionota</taxon>
        <taxon>Bacteriovoracia</taxon>
        <taxon>Bacteriovoracales</taxon>
        <taxon>Halobacteriovoraceae</taxon>
        <taxon>Halobacteriovorax</taxon>
    </lineage>
</organism>
<dbReference type="SUPFAM" id="SSF46785">
    <property type="entry name" value="Winged helix' DNA-binding domain"/>
    <property type="match status" value="1"/>
</dbReference>
<evidence type="ECO:0000259" key="4">
    <source>
        <dbReference type="PROSITE" id="PS51118"/>
    </source>
</evidence>
<comment type="caution">
    <text evidence="5">The sequence shown here is derived from an EMBL/GenBank/DDBJ whole genome shotgun (WGS) entry which is preliminary data.</text>
</comment>
<keyword evidence="1" id="KW-0805">Transcription regulation</keyword>
<dbReference type="AlphaFoldDB" id="A0A1Y5F664"/>
<dbReference type="Proteomes" id="UP000196531">
    <property type="component" value="Unassembled WGS sequence"/>
</dbReference>
<evidence type="ECO:0000313" key="5">
    <source>
        <dbReference type="EMBL" id="OUR93539.1"/>
    </source>
</evidence>
<dbReference type="Gene3D" id="1.10.10.10">
    <property type="entry name" value="Winged helix-like DNA-binding domain superfamily/Winged helix DNA-binding domain"/>
    <property type="match status" value="1"/>
</dbReference>
<protein>
    <recommendedName>
        <fullName evidence="4">HTH hxlR-type domain-containing protein</fullName>
    </recommendedName>
</protein>
<dbReference type="Pfam" id="PF01638">
    <property type="entry name" value="HxlR"/>
    <property type="match status" value="1"/>
</dbReference>
<keyword evidence="2" id="KW-0238">DNA-binding</keyword>
<dbReference type="PANTHER" id="PTHR33204">
    <property type="entry name" value="TRANSCRIPTIONAL REGULATOR, MARR FAMILY"/>
    <property type="match status" value="1"/>
</dbReference>
<dbReference type="InterPro" id="IPR002577">
    <property type="entry name" value="HTH_HxlR"/>
</dbReference>
<accession>A0A1Y5F664</accession>
<proteinExistence type="predicted"/>
<dbReference type="EMBL" id="MAAO01000015">
    <property type="protein sequence ID" value="OUR93539.1"/>
    <property type="molecule type" value="Genomic_DNA"/>
</dbReference>
<dbReference type="InterPro" id="IPR036390">
    <property type="entry name" value="WH_DNA-bd_sf"/>
</dbReference>
<dbReference type="PANTHER" id="PTHR33204:SF37">
    <property type="entry name" value="HTH-TYPE TRANSCRIPTIONAL REGULATOR YODB"/>
    <property type="match status" value="1"/>
</dbReference>
<feature type="domain" description="HTH hxlR-type" evidence="4">
    <location>
        <begin position="9"/>
        <end position="108"/>
    </location>
</feature>
<evidence type="ECO:0000256" key="2">
    <source>
        <dbReference type="ARBA" id="ARBA00023125"/>
    </source>
</evidence>
<dbReference type="InterPro" id="IPR036388">
    <property type="entry name" value="WH-like_DNA-bd_sf"/>
</dbReference>
<keyword evidence="3" id="KW-0804">Transcription</keyword>
<reference evidence="6" key="1">
    <citation type="journal article" date="2017" name="Proc. Natl. Acad. Sci. U.S.A.">
        <title>Simulation of Deepwater Horizon oil plume reveals substrate specialization within a complex community of hydrocarbon-degraders.</title>
        <authorList>
            <person name="Hu P."/>
            <person name="Dubinsky E.A."/>
            <person name="Probst A.J."/>
            <person name="Wang J."/>
            <person name="Sieber C.M.K."/>
            <person name="Tom L.M."/>
            <person name="Gardinali P."/>
            <person name="Banfield J.F."/>
            <person name="Atlas R.M."/>
            <person name="Andersen G.L."/>
        </authorList>
    </citation>
    <scope>NUCLEOTIDE SEQUENCE [LARGE SCALE GENOMIC DNA]</scope>
</reference>